<keyword evidence="5" id="KW-0808">Transferase</keyword>
<dbReference type="PROSITE" id="PS50109">
    <property type="entry name" value="HIS_KIN"/>
    <property type="match status" value="1"/>
</dbReference>
<evidence type="ECO:0000259" key="12">
    <source>
        <dbReference type="PROSITE" id="PS50885"/>
    </source>
</evidence>
<accession>A0A372IVR5</accession>
<evidence type="ECO:0000256" key="7">
    <source>
        <dbReference type="ARBA" id="ARBA00023012"/>
    </source>
</evidence>
<evidence type="ECO:0000256" key="6">
    <source>
        <dbReference type="ARBA" id="ARBA00022777"/>
    </source>
</evidence>
<dbReference type="GO" id="GO:0016036">
    <property type="term" value="P:cellular response to phosphate starvation"/>
    <property type="evidence" value="ECO:0007669"/>
    <property type="project" value="TreeGrafter"/>
</dbReference>
<dbReference type="GO" id="GO:0005886">
    <property type="term" value="C:plasma membrane"/>
    <property type="evidence" value="ECO:0007669"/>
    <property type="project" value="TreeGrafter"/>
</dbReference>
<dbReference type="PRINTS" id="PR00344">
    <property type="entry name" value="BCTRLSENSOR"/>
</dbReference>
<dbReference type="InterPro" id="IPR036890">
    <property type="entry name" value="HATPase_C_sf"/>
</dbReference>
<dbReference type="InterPro" id="IPR036097">
    <property type="entry name" value="HisK_dim/P_sf"/>
</dbReference>
<dbReference type="PANTHER" id="PTHR45453:SF1">
    <property type="entry name" value="PHOSPHATE REGULON SENSOR PROTEIN PHOR"/>
    <property type="match status" value="1"/>
</dbReference>
<dbReference type="CDD" id="cd00075">
    <property type="entry name" value="HATPase"/>
    <property type="match status" value="1"/>
</dbReference>
<feature type="domain" description="Histidine kinase" evidence="11">
    <location>
        <begin position="250"/>
        <end position="467"/>
    </location>
</feature>
<evidence type="ECO:0000256" key="9">
    <source>
        <dbReference type="SAM" id="MobiDB-lite"/>
    </source>
</evidence>
<dbReference type="Gene3D" id="3.30.565.10">
    <property type="entry name" value="Histidine kinase-like ATPase, C-terminal domain"/>
    <property type="match status" value="1"/>
</dbReference>
<evidence type="ECO:0000256" key="8">
    <source>
        <dbReference type="ARBA" id="ARBA00023136"/>
    </source>
</evidence>
<protein>
    <recommendedName>
        <fullName evidence="3">histidine kinase</fullName>
        <ecNumber evidence="3">2.7.13.3</ecNumber>
    </recommendedName>
</protein>
<dbReference type="SUPFAM" id="SSF55874">
    <property type="entry name" value="ATPase domain of HSP90 chaperone/DNA topoisomerase II/histidine kinase"/>
    <property type="match status" value="1"/>
</dbReference>
<keyword evidence="8 10" id="KW-0472">Membrane</keyword>
<evidence type="ECO:0000256" key="5">
    <source>
        <dbReference type="ARBA" id="ARBA00022679"/>
    </source>
</evidence>
<keyword evidence="7" id="KW-0902">Two-component regulatory system</keyword>
<keyword evidence="6 13" id="KW-0418">Kinase</keyword>
<keyword evidence="14" id="KW-1185">Reference proteome</keyword>
<dbReference type="Gene3D" id="3.30.450.20">
    <property type="entry name" value="PAS domain"/>
    <property type="match status" value="1"/>
</dbReference>
<dbReference type="PANTHER" id="PTHR45453">
    <property type="entry name" value="PHOSPHATE REGULON SENSOR PROTEIN PHOR"/>
    <property type="match status" value="1"/>
</dbReference>
<reference evidence="13 14" key="1">
    <citation type="submission" date="2018-08" db="EMBL/GenBank/DDBJ databases">
        <title>Acidipila sp. 4G-K13, an acidobacterium isolated from forest soil.</title>
        <authorList>
            <person name="Gao Z.-H."/>
            <person name="Qiu L.-H."/>
        </authorList>
    </citation>
    <scope>NUCLEOTIDE SEQUENCE [LARGE SCALE GENOMIC DNA]</scope>
    <source>
        <strain evidence="13 14">4G-K13</strain>
    </source>
</reference>
<sequence length="502" mass="54279">MRGQPTRGDQDTHVTGRFFFRLLFSFVLVLCIGTVLLDLFLLRVTAGSHGYLLLVSLASVVIATLLAAFFAQQLSRRMERIADFASRIAAGDFSARIAPVDDRHENLDEISEAAHALDATADRLEQSFHALESKQRELAALLDSMQEAVVAVNASGHVSWSNTVMQRFAPGAVREGRPLVHIIRDPDVLTCVQTALKSREICSGRATSMVPGRIFEVSAAPTPGGGAVAVLHDVTEVDRVEKTRRDFIANVSHELRTPLTSISGYVETLLEDIVELPENAREFLSIILKNAKRMNRLTEDLLALASVESGEYKLRLQRVRASALVSDAIESLAGMVVDSGVLLVEGSVTTEWVMADVDAMTQVFGNLIENAMKYGGAGGRVRVGARLLEGSVEFYVQDFGPGIPSEHLDRIFERFYRVDKARSRESGGTGLGLAIVKHVLMAHGGAIRAESELGAGATFLFTLPCASPPAVPGEGEPAGKTAAKQERPAAAETDPEIAEHKK</sequence>
<keyword evidence="10" id="KW-0812">Transmembrane</keyword>
<dbReference type="Gene3D" id="1.10.287.130">
    <property type="match status" value="1"/>
</dbReference>
<evidence type="ECO:0000313" key="13">
    <source>
        <dbReference type="EMBL" id="RFU18483.1"/>
    </source>
</evidence>
<dbReference type="InterPro" id="IPR004358">
    <property type="entry name" value="Sig_transdc_His_kin-like_C"/>
</dbReference>
<dbReference type="InterPro" id="IPR003661">
    <property type="entry name" value="HisK_dim/P_dom"/>
</dbReference>
<dbReference type="GO" id="GO:0004721">
    <property type="term" value="F:phosphoprotein phosphatase activity"/>
    <property type="evidence" value="ECO:0007669"/>
    <property type="project" value="TreeGrafter"/>
</dbReference>
<dbReference type="FunFam" id="1.10.287.130:FF:000001">
    <property type="entry name" value="Two-component sensor histidine kinase"/>
    <property type="match status" value="1"/>
</dbReference>
<dbReference type="CDD" id="cd06225">
    <property type="entry name" value="HAMP"/>
    <property type="match status" value="1"/>
</dbReference>
<dbReference type="InterPro" id="IPR003660">
    <property type="entry name" value="HAMP_dom"/>
</dbReference>
<keyword evidence="4" id="KW-0597">Phosphoprotein</keyword>
<dbReference type="PROSITE" id="PS50885">
    <property type="entry name" value="HAMP"/>
    <property type="match status" value="1"/>
</dbReference>
<comment type="caution">
    <text evidence="13">The sequence shown here is derived from an EMBL/GenBank/DDBJ whole genome shotgun (WGS) entry which is preliminary data.</text>
</comment>
<evidence type="ECO:0000313" key="14">
    <source>
        <dbReference type="Proteomes" id="UP000264702"/>
    </source>
</evidence>
<feature type="region of interest" description="Disordered" evidence="9">
    <location>
        <begin position="470"/>
        <end position="502"/>
    </location>
</feature>
<comment type="subcellular location">
    <subcellularLocation>
        <location evidence="2">Membrane</location>
    </subcellularLocation>
</comment>
<evidence type="ECO:0000256" key="3">
    <source>
        <dbReference type="ARBA" id="ARBA00012438"/>
    </source>
</evidence>
<feature type="transmembrane region" description="Helical" evidence="10">
    <location>
        <begin position="50"/>
        <end position="71"/>
    </location>
</feature>
<dbReference type="SMART" id="SM00388">
    <property type="entry name" value="HisKA"/>
    <property type="match status" value="1"/>
</dbReference>
<dbReference type="SMART" id="SM00304">
    <property type="entry name" value="HAMP"/>
    <property type="match status" value="1"/>
</dbReference>
<evidence type="ECO:0000256" key="4">
    <source>
        <dbReference type="ARBA" id="ARBA00022553"/>
    </source>
</evidence>
<evidence type="ECO:0000256" key="10">
    <source>
        <dbReference type="SAM" id="Phobius"/>
    </source>
</evidence>
<dbReference type="Pfam" id="PF00512">
    <property type="entry name" value="HisKA"/>
    <property type="match status" value="1"/>
</dbReference>
<feature type="domain" description="HAMP" evidence="12">
    <location>
        <begin position="72"/>
        <end position="129"/>
    </location>
</feature>
<dbReference type="CDD" id="cd00082">
    <property type="entry name" value="HisKA"/>
    <property type="match status" value="1"/>
</dbReference>
<dbReference type="Pfam" id="PF02518">
    <property type="entry name" value="HATPase_c"/>
    <property type="match status" value="1"/>
</dbReference>
<dbReference type="AlphaFoldDB" id="A0A372IVR5"/>
<dbReference type="SUPFAM" id="SSF47384">
    <property type="entry name" value="Homodimeric domain of signal transducing histidine kinase"/>
    <property type="match status" value="1"/>
</dbReference>
<dbReference type="Gene3D" id="6.10.340.10">
    <property type="match status" value="1"/>
</dbReference>
<evidence type="ECO:0000259" key="11">
    <source>
        <dbReference type="PROSITE" id="PS50109"/>
    </source>
</evidence>
<dbReference type="GO" id="GO:0000155">
    <property type="term" value="F:phosphorelay sensor kinase activity"/>
    <property type="evidence" value="ECO:0007669"/>
    <property type="project" value="InterPro"/>
</dbReference>
<gene>
    <name evidence="13" type="ORF">D0Y96_02705</name>
</gene>
<dbReference type="InterPro" id="IPR050351">
    <property type="entry name" value="BphY/WalK/GraS-like"/>
</dbReference>
<dbReference type="InterPro" id="IPR005467">
    <property type="entry name" value="His_kinase_dom"/>
</dbReference>
<dbReference type="SMART" id="SM00387">
    <property type="entry name" value="HATPase_c"/>
    <property type="match status" value="1"/>
</dbReference>
<dbReference type="EMBL" id="QVQT01000001">
    <property type="protein sequence ID" value="RFU18483.1"/>
    <property type="molecule type" value="Genomic_DNA"/>
</dbReference>
<dbReference type="Proteomes" id="UP000264702">
    <property type="component" value="Unassembled WGS sequence"/>
</dbReference>
<evidence type="ECO:0000256" key="2">
    <source>
        <dbReference type="ARBA" id="ARBA00004370"/>
    </source>
</evidence>
<proteinExistence type="predicted"/>
<name>A0A372IVR5_9BACT</name>
<evidence type="ECO:0000256" key="1">
    <source>
        <dbReference type="ARBA" id="ARBA00000085"/>
    </source>
</evidence>
<dbReference type="OrthoDB" id="9796330at2"/>
<comment type="catalytic activity">
    <reaction evidence="1">
        <text>ATP + protein L-histidine = ADP + protein N-phospho-L-histidine.</text>
        <dbReference type="EC" id="2.7.13.3"/>
    </reaction>
</comment>
<keyword evidence="10" id="KW-1133">Transmembrane helix</keyword>
<dbReference type="FunFam" id="3.30.565.10:FF:000006">
    <property type="entry name" value="Sensor histidine kinase WalK"/>
    <property type="match status" value="1"/>
</dbReference>
<organism evidence="13 14">
    <name type="scientific">Paracidobacterium acidisoli</name>
    <dbReference type="NCBI Taxonomy" id="2303751"/>
    <lineage>
        <taxon>Bacteria</taxon>
        <taxon>Pseudomonadati</taxon>
        <taxon>Acidobacteriota</taxon>
        <taxon>Terriglobia</taxon>
        <taxon>Terriglobales</taxon>
        <taxon>Acidobacteriaceae</taxon>
        <taxon>Paracidobacterium</taxon>
    </lineage>
</organism>
<feature type="transmembrane region" description="Helical" evidence="10">
    <location>
        <begin position="20"/>
        <end position="44"/>
    </location>
</feature>
<dbReference type="EC" id="2.7.13.3" evidence="3"/>
<dbReference type="InterPro" id="IPR003594">
    <property type="entry name" value="HATPase_dom"/>
</dbReference>